<gene>
    <name evidence="1" type="ORF">KS419_20210</name>
</gene>
<sequence length="407" mass="47873">MGIFRRSTLLEHIAQIPNKMIPYVKKKLETLGIEKSTEKSWSDLSIDQELLDKLKESMDDINKYTNPIVILPNEKKIVQEIKTSVRKENVNNLTRTSAYLKVFNKYPEVHWALLAHFVSRNGGWNMTDLKGSILSGFLSERAQKSYFTFLERANAAIFHDAYPQLLLYEASRRDKKSYSHLLPVFGVSKFMIPIWEEFIRSKNSKLLTVALIINEQHYIEERIVQNHIFQENVFNTWQYQVQEAFHLVHVLFPYATKSSIRRIAGHKVVNFRNVEERVNIGKQLYLILFGIPVIYKECYFFAKENPHTGSREDYWPHMFSKGEQIKEEWHSCWDKGKPFMYSPTLTHAWENIDNPEPIKGDWYLNKGKEIFKLFESNSMPGSFDVTNEYCKDLYEMNMIAAVKNTLD</sequence>
<protein>
    <submittedName>
        <fullName evidence="1">DUF2515 domain-containing protein</fullName>
    </submittedName>
</protein>
<name>A0ABS6JKJ0_9BACI</name>
<accession>A0ABS6JKJ0</accession>
<dbReference type="Proteomes" id="UP000784880">
    <property type="component" value="Unassembled WGS sequence"/>
</dbReference>
<dbReference type="InterPro" id="IPR019658">
    <property type="entry name" value="DUF2515"/>
</dbReference>
<proteinExistence type="predicted"/>
<comment type="caution">
    <text evidence="1">The sequence shown here is derived from an EMBL/GenBank/DDBJ whole genome shotgun (WGS) entry which is preliminary data.</text>
</comment>
<organism evidence="1 2">
    <name type="scientific">Evansella tamaricis</name>
    <dbReference type="NCBI Taxonomy" id="2069301"/>
    <lineage>
        <taxon>Bacteria</taxon>
        <taxon>Bacillati</taxon>
        <taxon>Bacillota</taxon>
        <taxon>Bacilli</taxon>
        <taxon>Bacillales</taxon>
        <taxon>Bacillaceae</taxon>
        <taxon>Evansella</taxon>
    </lineage>
</organism>
<dbReference type="Pfam" id="PF10720">
    <property type="entry name" value="DUF2515"/>
    <property type="match status" value="1"/>
</dbReference>
<evidence type="ECO:0000313" key="1">
    <source>
        <dbReference type="EMBL" id="MBU9714063.1"/>
    </source>
</evidence>
<dbReference type="RefSeq" id="WP_217068370.1">
    <property type="nucleotide sequence ID" value="NZ_JAHQCS010000162.1"/>
</dbReference>
<dbReference type="EMBL" id="JAHQCS010000162">
    <property type="protein sequence ID" value="MBU9714063.1"/>
    <property type="molecule type" value="Genomic_DNA"/>
</dbReference>
<evidence type="ECO:0000313" key="2">
    <source>
        <dbReference type="Proteomes" id="UP000784880"/>
    </source>
</evidence>
<keyword evidence="2" id="KW-1185">Reference proteome</keyword>
<reference evidence="1 2" key="1">
    <citation type="submission" date="2021-06" db="EMBL/GenBank/DDBJ databases">
        <title>Bacillus sp. RD4P76, an endophyte from a halophyte.</title>
        <authorList>
            <person name="Sun J.-Q."/>
        </authorList>
    </citation>
    <scope>NUCLEOTIDE SEQUENCE [LARGE SCALE GENOMIC DNA]</scope>
    <source>
        <strain evidence="1 2">CGMCC 1.15917</strain>
    </source>
</reference>